<dbReference type="AlphaFoldDB" id="A0A3N0YX79"/>
<dbReference type="PANTHER" id="PTHR10155">
    <property type="entry name" value="PHOSPHATIDYLINOSITOL 3-KINASE REGULATORY SUBUNIT"/>
    <property type="match status" value="1"/>
</dbReference>
<evidence type="ECO:0000256" key="1">
    <source>
        <dbReference type="ARBA" id="ARBA00004906"/>
    </source>
</evidence>
<dbReference type="PANTHER" id="PTHR10155:SF9">
    <property type="entry name" value="CYTOKINE-INDUCIBLE SH2-CONTAINING PROTEIN"/>
    <property type="match status" value="1"/>
</dbReference>
<comment type="caution">
    <text evidence="11">The sequence shown here is derived from an EMBL/GenBank/DDBJ whole genome shotgun (WGS) entry which is preliminary data.</text>
</comment>
<dbReference type="GO" id="GO:0046854">
    <property type="term" value="P:phosphatidylinositol phosphate biosynthetic process"/>
    <property type="evidence" value="ECO:0007669"/>
    <property type="project" value="TreeGrafter"/>
</dbReference>
<keyword evidence="12" id="KW-1185">Reference proteome</keyword>
<dbReference type="EMBL" id="RJVU01019434">
    <property type="protein sequence ID" value="ROL50730.1"/>
    <property type="molecule type" value="Genomic_DNA"/>
</dbReference>
<evidence type="ECO:0000256" key="7">
    <source>
        <dbReference type="PROSITE-ProRule" id="PRU00191"/>
    </source>
</evidence>
<dbReference type="FunFam" id="1.10.750.20:FF:000002">
    <property type="entry name" value="Suppressor of cytokine signaling 2"/>
    <property type="match status" value="1"/>
</dbReference>
<evidence type="ECO:0000256" key="4">
    <source>
        <dbReference type="ARBA" id="ARBA00022700"/>
    </source>
</evidence>
<sequence length="279" mass="31393">MRKKRGLILWVSQSCTADGVRGAKQGGGSQKTRSGKSDELNKPNPGVFRFLFSFSARAEQKRRSPRAHLPDTSDPTGRFPVVTFSSPRCIHTTVTLWDPSKDFRAISENFSYLDASGWYWGAISASEAHSVLQGASEGTFLIRDSSHPLYMLTLSVKTGRGPTNVRIEYSLGRFRLDSSSPARSRLQSFPDIPSLVQHYVGSRNEEERKKPEESDHIISPTPKDCAVLLKLKKPIHRPQAFPSLQHLTRLVINKNTTCTERLPLPKPLLQYLQDYPFQL</sequence>
<dbReference type="Gene3D" id="1.10.750.20">
    <property type="entry name" value="SOCS box"/>
    <property type="match status" value="1"/>
</dbReference>
<dbReference type="SUPFAM" id="SSF55550">
    <property type="entry name" value="SH2 domain"/>
    <property type="match status" value="1"/>
</dbReference>
<accession>A0A3N0YX79</accession>
<dbReference type="InterPro" id="IPR000980">
    <property type="entry name" value="SH2"/>
</dbReference>
<dbReference type="OrthoDB" id="10063348at2759"/>
<evidence type="ECO:0000259" key="9">
    <source>
        <dbReference type="PROSITE" id="PS50001"/>
    </source>
</evidence>
<dbReference type="FunFam" id="3.30.505.10:FF:000042">
    <property type="entry name" value="Cytokine-inducible SH2-containing protein b"/>
    <property type="match status" value="1"/>
</dbReference>
<dbReference type="PROSITE" id="PS50225">
    <property type="entry name" value="SOCS"/>
    <property type="match status" value="1"/>
</dbReference>
<evidence type="ECO:0000313" key="11">
    <source>
        <dbReference type="EMBL" id="ROL50730.1"/>
    </source>
</evidence>
<protein>
    <recommendedName>
        <fullName evidence="2">Cytokine-inducible SH2-containing protein</fullName>
    </recommendedName>
</protein>
<dbReference type="GO" id="GO:0035556">
    <property type="term" value="P:intracellular signal transduction"/>
    <property type="evidence" value="ECO:0007669"/>
    <property type="project" value="InterPro"/>
</dbReference>
<name>A0A3N0YX79_ANAGA</name>
<evidence type="ECO:0000259" key="10">
    <source>
        <dbReference type="PROSITE" id="PS50225"/>
    </source>
</evidence>
<keyword evidence="4" id="KW-0734">Signal transduction inhibitor</keyword>
<comment type="pathway">
    <text evidence="1">Protein modification; protein ubiquitination.</text>
</comment>
<dbReference type="UniPathway" id="UPA00143"/>
<dbReference type="SMART" id="SM00252">
    <property type="entry name" value="SH2"/>
    <property type="match status" value="1"/>
</dbReference>
<dbReference type="SMART" id="SM00253">
    <property type="entry name" value="SOCS"/>
    <property type="match status" value="1"/>
</dbReference>
<feature type="domain" description="SH2" evidence="9">
    <location>
        <begin position="118"/>
        <end position="235"/>
    </location>
</feature>
<dbReference type="PROSITE" id="PS50001">
    <property type="entry name" value="SH2"/>
    <property type="match status" value="1"/>
</dbReference>
<dbReference type="GO" id="GO:0046935">
    <property type="term" value="F:1-phosphatidylinositol-3-kinase regulator activity"/>
    <property type="evidence" value="ECO:0007669"/>
    <property type="project" value="TreeGrafter"/>
</dbReference>
<proteinExistence type="predicted"/>
<dbReference type="InterPro" id="IPR035887">
    <property type="entry name" value="CIS_SH2"/>
</dbReference>
<keyword evidence="5" id="KW-0833">Ubl conjugation pathway</keyword>
<dbReference type="GO" id="GO:0009968">
    <property type="term" value="P:negative regulation of signal transduction"/>
    <property type="evidence" value="ECO:0007669"/>
    <property type="project" value="UniProtKB-KW"/>
</dbReference>
<dbReference type="GO" id="GO:0016567">
    <property type="term" value="P:protein ubiquitination"/>
    <property type="evidence" value="ECO:0007669"/>
    <property type="project" value="UniProtKB-UniPathway"/>
</dbReference>
<dbReference type="CDD" id="cd10718">
    <property type="entry name" value="SH2_CIS"/>
    <property type="match status" value="1"/>
</dbReference>
<evidence type="ECO:0000256" key="5">
    <source>
        <dbReference type="ARBA" id="ARBA00022786"/>
    </source>
</evidence>
<gene>
    <name evidence="11" type="ORF">DPX16_14974</name>
</gene>
<keyword evidence="6 7" id="KW-0727">SH2 domain</keyword>
<evidence type="ECO:0000256" key="6">
    <source>
        <dbReference type="ARBA" id="ARBA00022999"/>
    </source>
</evidence>
<dbReference type="Proteomes" id="UP000281406">
    <property type="component" value="Unassembled WGS sequence"/>
</dbReference>
<dbReference type="InterPro" id="IPR036036">
    <property type="entry name" value="SOCS_box-like_dom_sf"/>
</dbReference>
<evidence type="ECO:0000256" key="3">
    <source>
        <dbReference type="ARBA" id="ARBA00022604"/>
    </source>
</evidence>
<keyword evidence="3" id="KW-0341">Growth regulation</keyword>
<dbReference type="GO" id="GO:0005942">
    <property type="term" value="C:phosphatidylinositol 3-kinase complex"/>
    <property type="evidence" value="ECO:0007669"/>
    <property type="project" value="TreeGrafter"/>
</dbReference>
<dbReference type="InterPro" id="IPR001496">
    <property type="entry name" value="SOCS_box"/>
</dbReference>
<feature type="domain" description="SOCS box" evidence="10">
    <location>
        <begin position="230"/>
        <end position="278"/>
    </location>
</feature>
<dbReference type="Pfam" id="PF07525">
    <property type="entry name" value="SOCS_box"/>
    <property type="match status" value="1"/>
</dbReference>
<evidence type="ECO:0000256" key="2">
    <source>
        <dbReference type="ARBA" id="ARBA00021548"/>
    </source>
</evidence>
<organism evidence="11 12">
    <name type="scientific">Anabarilius grahami</name>
    <name type="common">Kanglang fish</name>
    <name type="synonym">Barilius grahami</name>
    <dbReference type="NCBI Taxonomy" id="495550"/>
    <lineage>
        <taxon>Eukaryota</taxon>
        <taxon>Metazoa</taxon>
        <taxon>Chordata</taxon>
        <taxon>Craniata</taxon>
        <taxon>Vertebrata</taxon>
        <taxon>Euteleostomi</taxon>
        <taxon>Actinopterygii</taxon>
        <taxon>Neopterygii</taxon>
        <taxon>Teleostei</taxon>
        <taxon>Ostariophysi</taxon>
        <taxon>Cypriniformes</taxon>
        <taxon>Xenocyprididae</taxon>
        <taxon>Xenocypridinae</taxon>
        <taxon>Xenocypridinae incertae sedis</taxon>
        <taxon>Anabarilius</taxon>
    </lineage>
</organism>
<evidence type="ECO:0000313" key="12">
    <source>
        <dbReference type="Proteomes" id="UP000281406"/>
    </source>
</evidence>
<dbReference type="SUPFAM" id="SSF158235">
    <property type="entry name" value="SOCS box-like"/>
    <property type="match status" value="1"/>
</dbReference>
<feature type="region of interest" description="Disordered" evidence="8">
    <location>
        <begin position="19"/>
        <end position="44"/>
    </location>
</feature>
<dbReference type="PRINTS" id="PR00401">
    <property type="entry name" value="SH2DOMAIN"/>
</dbReference>
<dbReference type="SMART" id="SM00969">
    <property type="entry name" value="SOCS_box"/>
    <property type="match status" value="1"/>
</dbReference>
<dbReference type="Pfam" id="PF00017">
    <property type="entry name" value="SH2"/>
    <property type="match status" value="1"/>
</dbReference>
<evidence type="ECO:0000256" key="8">
    <source>
        <dbReference type="SAM" id="MobiDB-lite"/>
    </source>
</evidence>
<dbReference type="InterPro" id="IPR036860">
    <property type="entry name" value="SH2_dom_sf"/>
</dbReference>
<dbReference type="Gene3D" id="3.30.505.10">
    <property type="entry name" value="SH2 domain"/>
    <property type="match status" value="1"/>
</dbReference>
<reference evidence="11 12" key="1">
    <citation type="submission" date="2018-10" db="EMBL/GenBank/DDBJ databases">
        <title>Genome assembly for a Yunnan-Guizhou Plateau 3E fish, Anabarilius grahami (Regan), and its evolutionary and genetic applications.</title>
        <authorList>
            <person name="Jiang W."/>
        </authorList>
    </citation>
    <scope>NUCLEOTIDE SEQUENCE [LARGE SCALE GENOMIC DNA]</scope>
    <source>
        <strain evidence="11">AG-KIZ</strain>
        <tissue evidence="11">Muscle</tissue>
    </source>
</reference>